<evidence type="ECO:0000313" key="2">
    <source>
        <dbReference type="Proteomes" id="UP000033140"/>
    </source>
</evidence>
<gene>
    <name evidence="1" type="ORF">G7K_4013-t1</name>
</gene>
<sequence length="92" mass="10593">MAPPTHHFPVTVIDHFADPIHLEALKDPSACPLHVLTQYKCRVTPTTIVCGPLDRYFRLCRDKQGRNRSVEVTWMMQKGWKALEDKYAGCVR</sequence>
<proteinExistence type="predicted"/>
<reference evidence="1 2" key="2">
    <citation type="journal article" date="2014" name="J. Gen. Appl. Microbiol.">
        <title>The early diverging ascomycetous budding yeast Saitoella complicata has three histone deacetylases belonging to the Clr6, Hos2, and Rpd3 lineages.</title>
        <authorList>
            <person name="Nishida H."/>
            <person name="Matsumoto T."/>
            <person name="Kondo S."/>
            <person name="Hamamoto M."/>
            <person name="Yoshikawa H."/>
        </authorList>
    </citation>
    <scope>NUCLEOTIDE SEQUENCE [LARGE SCALE GENOMIC DNA]</scope>
    <source>
        <strain evidence="1 2">NRRL Y-17804</strain>
    </source>
</reference>
<dbReference type="AlphaFoldDB" id="A0A0E9NJM3"/>
<comment type="caution">
    <text evidence="1">The sequence shown here is derived from an EMBL/GenBank/DDBJ whole genome shotgun (WGS) entry which is preliminary data.</text>
</comment>
<dbReference type="Pfam" id="PF11093">
    <property type="entry name" value="Mitochondr_Som1"/>
    <property type="match status" value="1"/>
</dbReference>
<reference evidence="1 2" key="3">
    <citation type="journal article" date="2015" name="Genome Announc.">
        <title>Draft Genome Sequence of the Archiascomycetous Yeast Saitoella complicata.</title>
        <authorList>
            <person name="Yamauchi K."/>
            <person name="Kondo S."/>
            <person name="Hamamoto M."/>
            <person name="Takahashi Y."/>
            <person name="Ogura Y."/>
            <person name="Hayashi T."/>
            <person name="Nishida H."/>
        </authorList>
    </citation>
    <scope>NUCLEOTIDE SEQUENCE [LARGE SCALE GENOMIC DNA]</scope>
    <source>
        <strain evidence="1 2">NRRL Y-17804</strain>
    </source>
</reference>
<name>A0A0E9NJM3_SAICN</name>
<evidence type="ECO:0000313" key="1">
    <source>
        <dbReference type="EMBL" id="GAO49876.1"/>
    </source>
</evidence>
<organism evidence="1 2">
    <name type="scientific">Saitoella complicata (strain BCRC 22490 / CBS 7301 / JCM 7358 / NBRC 10748 / NRRL Y-17804)</name>
    <dbReference type="NCBI Taxonomy" id="698492"/>
    <lineage>
        <taxon>Eukaryota</taxon>
        <taxon>Fungi</taxon>
        <taxon>Dikarya</taxon>
        <taxon>Ascomycota</taxon>
        <taxon>Taphrinomycotina</taxon>
        <taxon>Taphrinomycotina incertae sedis</taxon>
        <taxon>Saitoella</taxon>
    </lineage>
</organism>
<protein>
    <submittedName>
        <fullName evidence="1">Uncharacterized protein</fullName>
    </submittedName>
</protein>
<dbReference type="Proteomes" id="UP000033140">
    <property type="component" value="Unassembled WGS sequence"/>
</dbReference>
<keyword evidence="2" id="KW-1185">Reference proteome</keyword>
<dbReference type="InterPro" id="IPR024645">
    <property type="entry name" value="Mitochondr_Som1"/>
</dbReference>
<reference evidence="1 2" key="1">
    <citation type="journal article" date="2011" name="J. Gen. Appl. Microbiol.">
        <title>Draft genome sequencing of the enigmatic yeast Saitoella complicata.</title>
        <authorList>
            <person name="Nishida H."/>
            <person name="Hamamoto M."/>
            <person name="Sugiyama J."/>
        </authorList>
    </citation>
    <scope>NUCLEOTIDE SEQUENCE [LARGE SCALE GENOMIC DNA]</scope>
    <source>
        <strain evidence="1 2">NRRL Y-17804</strain>
    </source>
</reference>
<accession>A0A0E9NJM3</accession>
<dbReference type="GO" id="GO:0042720">
    <property type="term" value="C:mitochondrial inner membrane peptidase complex"/>
    <property type="evidence" value="ECO:0007669"/>
    <property type="project" value="InterPro"/>
</dbReference>
<dbReference type="EMBL" id="BACD03000026">
    <property type="protein sequence ID" value="GAO49876.1"/>
    <property type="molecule type" value="Genomic_DNA"/>
</dbReference>